<sequence length="731" mass="83112">MVTGINMISPLRYCTHIKHINYTPIVFNHPNVGYVFSGLVHCVNYSQDKKGCCKDIVQTTGKKVEPWPKTYPPTTPWRAECSHEPQPPNYDPYKIKVPDVVVPPLPASNVKPMLDCARQRGPCSLKPVPPEPPPPPPPPPPFPWIYLWALLSFFGAFGMYVTHNAQSAGRVATLIQTLYSFFYKGAMRLAYKLYLWREMAEVASEKIVWRPRRKIRRPYHDRDLPPCVQYLIIGTGAAGWAAYRSIMQHDKRAKVFFVTKEDSVPYQRPPLSKEMWLNPDPPDPKVLTYIQDDKRKTMLNAECREFLDAVAFYRKKRGPAVSIASGWCVTRIDADDHVAYVKTLSGERPIYYERCLLAPGVKAKNLSIVKSAPKQVRERVCTLRTIRDFEIAYRKVKEANHVTVIGAGPLGCELAWHLGRMNKIFPREDTPPLELVHVYKDKGILSGILPEYLGVWASEHIKCEGVKLVPNAQVYDVFESKDGRLELTLSNGQSIVTDYAFVAIGAEPRIDLAEESFLERDDVNGGYLVNTELEARTHLYIAGDAASYYSQWKDTRLRTDHYINAEEQGFIAGANMTGYWIPCNMEPNFWVKLGDSLQMEVVGEAGACLPIVGLFKDCNDEESEKEAEKIMGPEEKRKCFINKKADYFNRYKRGLLFYLRDETVVGFAFWNMPPIEDRKAVATELLRAKPTYHDINLLAELLGFPGTLCVYPTAAEEIKKAGPCLKNVKKW</sequence>
<evidence type="ECO:0000256" key="2">
    <source>
        <dbReference type="ARBA" id="ARBA00004173"/>
    </source>
</evidence>
<dbReference type="InterPro" id="IPR023753">
    <property type="entry name" value="FAD/NAD-binding_dom"/>
</dbReference>
<evidence type="ECO:0000256" key="4">
    <source>
        <dbReference type="ARBA" id="ARBA00022630"/>
    </source>
</evidence>
<evidence type="ECO:0000256" key="10">
    <source>
        <dbReference type="ARBA" id="ARBA00023128"/>
    </source>
</evidence>
<dbReference type="GO" id="GO:0033108">
    <property type="term" value="P:mitochondrial respiratory chain complex assembly"/>
    <property type="evidence" value="ECO:0007669"/>
    <property type="project" value="TreeGrafter"/>
</dbReference>
<comment type="cofactor">
    <cofactor evidence="1">
        <name>FAD</name>
        <dbReference type="ChEBI" id="CHEBI:57692"/>
    </cofactor>
</comment>
<dbReference type="SUPFAM" id="SSF55424">
    <property type="entry name" value="FAD/NAD-linked reductases, dimerisation (C-terminal) domain"/>
    <property type="match status" value="1"/>
</dbReference>
<evidence type="ECO:0000256" key="3">
    <source>
        <dbReference type="ARBA" id="ARBA00006442"/>
    </source>
</evidence>
<dbReference type="Proteomes" id="UP000829999">
    <property type="component" value="Chromosome 9"/>
</dbReference>
<dbReference type="GO" id="GO:0016174">
    <property type="term" value="F:NAD(P)H oxidase H2O2-forming activity"/>
    <property type="evidence" value="ECO:0007669"/>
    <property type="project" value="TreeGrafter"/>
</dbReference>
<evidence type="ECO:0000256" key="5">
    <source>
        <dbReference type="ARBA" id="ARBA00022703"/>
    </source>
</evidence>
<evidence type="ECO:0000256" key="11">
    <source>
        <dbReference type="ARBA" id="ARBA00047786"/>
    </source>
</evidence>
<dbReference type="OrthoDB" id="6029at2759"/>
<name>A0A9R0D6X1_SPOFR</name>
<evidence type="ECO:0000256" key="1">
    <source>
        <dbReference type="ARBA" id="ARBA00001974"/>
    </source>
</evidence>
<keyword evidence="14" id="KW-1185">Reference proteome</keyword>
<dbReference type="RefSeq" id="XP_035442547.1">
    <property type="nucleotide sequence ID" value="XM_035586654.2"/>
</dbReference>
<keyword evidence="10" id="KW-0496">Mitochondrion</keyword>
<comment type="subcellular location">
    <subcellularLocation>
        <location evidence="2">Mitochondrion</location>
    </subcellularLocation>
</comment>
<keyword evidence="7" id="KW-0809">Transit peptide</keyword>
<keyword evidence="4" id="KW-0285">Flavoprotein</keyword>
<keyword evidence="8" id="KW-0560">Oxidoreductase</keyword>
<dbReference type="InterPro" id="IPR036188">
    <property type="entry name" value="FAD/NAD-bd_sf"/>
</dbReference>
<dbReference type="SMART" id="SM01353">
    <property type="entry name" value="AIF_C"/>
    <property type="match status" value="1"/>
</dbReference>
<dbReference type="GO" id="GO:0046983">
    <property type="term" value="F:protein dimerization activity"/>
    <property type="evidence" value="ECO:0007669"/>
    <property type="project" value="InterPro"/>
</dbReference>
<dbReference type="PRINTS" id="PR00411">
    <property type="entry name" value="PNDRDTASEI"/>
</dbReference>
<gene>
    <name evidence="15" type="primary">LOC118270882</name>
</gene>
<comment type="similarity">
    <text evidence="3">Belongs to the FAD-dependent oxidoreductase family.</text>
</comment>
<proteinExistence type="inferred from homology"/>
<evidence type="ECO:0000259" key="12">
    <source>
        <dbReference type="Pfam" id="PF07992"/>
    </source>
</evidence>
<evidence type="ECO:0000313" key="15">
    <source>
        <dbReference type="RefSeq" id="XP_035442547.1"/>
    </source>
</evidence>
<keyword evidence="6" id="KW-0274">FAD</keyword>
<organism evidence="14 15">
    <name type="scientific">Spodoptera frugiperda</name>
    <name type="common">Fall armyworm</name>
    <dbReference type="NCBI Taxonomy" id="7108"/>
    <lineage>
        <taxon>Eukaryota</taxon>
        <taxon>Metazoa</taxon>
        <taxon>Ecdysozoa</taxon>
        <taxon>Arthropoda</taxon>
        <taxon>Hexapoda</taxon>
        <taxon>Insecta</taxon>
        <taxon>Pterygota</taxon>
        <taxon>Neoptera</taxon>
        <taxon>Endopterygota</taxon>
        <taxon>Lepidoptera</taxon>
        <taxon>Glossata</taxon>
        <taxon>Ditrysia</taxon>
        <taxon>Noctuoidea</taxon>
        <taxon>Noctuidae</taxon>
        <taxon>Amphipyrinae</taxon>
        <taxon>Spodoptera</taxon>
    </lineage>
</organism>
<dbReference type="InterPro" id="IPR016156">
    <property type="entry name" value="FAD/NAD-linked_Rdtase_dimer_sf"/>
</dbReference>
<comment type="catalytic activity">
    <reaction evidence="11">
        <text>A + NADH + H(+) = AH2 + NAD(+)</text>
        <dbReference type="Rhea" id="RHEA:11356"/>
        <dbReference type="ChEBI" id="CHEBI:13193"/>
        <dbReference type="ChEBI" id="CHEBI:15378"/>
        <dbReference type="ChEBI" id="CHEBI:17499"/>
        <dbReference type="ChEBI" id="CHEBI:57540"/>
        <dbReference type="ChEBI" id="CHEBI:57945"/>
    </reaction>
</comment>
<accession>A0A9R0D6X1</accession>
<dbReference type="PANTHER" id="PTHR43557:SF4">
    <property type="entry name" value="APOPTOSIS-INDUCING FACTOR 1, MITOCHONDRIAL"/>
    <property type="match status" value="1"/>
</dbReference>
<evidence type="ECO:0000256" key="7">
    <source>
        <dbReference type="ARBA" id="ARBA00022946"/>
    </source>
</evidence>
<dbReference type="GO" id="GO:0006915">
    <property type="term" value="P:apoptotic process"/>
    <property type="evidence" value="ECO:0007669"/>
    <property type="project" value="UniProtKB-KW"/>
</dbReference>
<feature type="domain" description="Mitochondrial apoptosis-inducing factor C-terminal" evidence="13">
    <location>
        <begin position="572"/>
        <end position="672"/>
    </location>
</feature>
<dbReference type="PRINTS" id="PR00368">
    <property type="entry name" value="FADPNR"/>
</dbReference>
<dbReference type="GO" id="GO:0005739">
    <property type="term" value="C:mitochondrion"/>
    <property type="evidence" value="ECO:0007669"/>
    <property type="project" value="UniProtKB-SubCell"/>
</dbReference>
<keyword evidence="5" id="KW-0053">Apoptosis</keyword>
<dbReference type="GeneID" id="118270882"/>
<dbReference type="Gene3D" id="3.50.50.60">
    <property type="entry name" value="FAD/NAD(P)-binding domain"/>
    <property type="match status" value="2"/>
</dbReference>
<evidence type="ECO:0000259" key="13">
    <source>
        <dbReference type="Pfam" id="PF14721"/>
    </source>
</evidence>
<evidence type="ECO:0000313" key="14">
    <source>
        <dbReference type="Proteomes" id="UP000829999"/>
    </source>
</evidence>
<dbReference type="Pfam" id="PF14721">
    <property type="entry name" value="AIF_C"/>
    <property type="match status" value="1"/>
</dbReference>
<dbReference type="Gene3D" id="3.30.390.30">
    <property type="match status" value="1"/>
</dbReference>
<reference evidence="15" key="1">
    <citation type="submission" date="2025-08" db="UniProtKB">
        <authorList>
            <consortium name="RefSeq"/>
        </authorList>
    </citation>
    <scope>IDENTIFICATION</scope>
    <source>
        <tissue evidence="15">Whole larval tissue</tissue>
    </source>
</reference>
<dbReference type="CTD" id="33390"/>
<dbReference type="PANTHER" id="PTHR43557">
    <property type="entry name" value="APOPTOSIS-INDUCING FACTOR 1"/>
    <property type="match status" value="1"/>
</dbReference>
<feature type="domain" description="FAD/NAD(P)-binding" evidence="12">
    <location>
        <begin position="229"/>
        <end position="569"/>
    </location>
</feature>
<dbReference type="SUPFAM" id="SSF51905">
    <property type="entry name" value="FAD/NAD(P)-binding domain"/>
    <property type="match status" value="1"/>
</dbReference>
<evidence type="ECO:0000256" key="9">
    <source>
        <dbReference type="ARBA" id="ARBA00023027"/>
    </source>
</evidence>
<dbReference type="InterPro" id="IPR050446">
    <property type="entry name" value="FAD-oxidoreductase/Apoptosis"/>
</dbReference>
<dbReference type="AlphaFoldDB" id="A0A9R0D6X1"/>
<keyword evidence="9" id="KW-0520">NAD</keyword>
<evidence type="ECO:0000256" key="6">
    <source>
        <dbReference type="ARBA" id="ARBA00022827"/>
    </source>
</evidence>
<dbReference type="InterPro" id="IPR029324">
    <property type="entry name" value="AIF_C"/>
</dbReference>
<dbReference type="Pfam" id="PF07992">
    <property type="entry name" value="Pyr_redox_2"/>
    <property type="match status" value="1"/>
</dbReference>
<dbReference type="GO" id="GO:0071949">
    <property type="term" value="F:FAD binding"/>
    <property type="evidence" value="ECO:0007669"/>
    <property type="project" value="TreeGrafter"/>
</dbReference>
<protein>
    <submittedName>
        <fullName evidence="15">Apoptosis-inducing factor 1, mitochondrial isoform X1</fullName>
    </submittedName>
</protein>
<evidence type="ECO:0000256" key="8">
    <source>
        <dbReference type="ARBA" id="ARBA00023002"/>
    </source>
</evidence>